<dbReference type="RefSeq" id="WP_129010741.1">
    <property type="nucleotide sequence ID" value="NZ_QMAU01000010.1"/>
</dbReference>
<evidence type="ECO:0000313" key="2">
    <source>
        <dbReference type="Proteomes" id="UP000290273"/>
    </source>
</evidence>
<comment type="caution">
    <text evidence="1">The sequence shown here is derived from an EMBL/GenBank/DDBJ whole genome shotgun (WGS) entry which is preliminary data.</text>
</comment>
<proteinExistence type="predicted"/>
<sequence length="192" mass="22535">MEIVEYRIESNTLTVGFKENNFVVYSVIPYIKNKNKNELLQEAYINVKNTINYEKALEKHSFTTNKKGEEFTPEEPKAIKLDVDFNNLKGNVLDQYGDVFSTDIIFSIEGTDKARIQDNSIIEEDVKEDTEYYIVAKYKELEEKEERIMEVKRLTEVEMLEEEVNSLKKDRTISMKAMIELHTKIMKLEGKI</sequence>
<accession>A0ABY0EVW8</accession>
<dbReference type="Proteomes" id="UP000290273">
    <property type="component" value="Unassembled WGS sequence"/>
</dbReference>
<evidence type="ECO:0000313" key="1">
    <source>
        <dbReference type="EMBL" id="RXI58994.1"/>
    </source>
</evidence>
<dbReference type="EMBL" id="QMAU01000010">
    <property type="protein sequence ID" value="RXI58994.1"/>
    <property type="molecule type" value="Genomic_DNA"/>
</dbReference>
<reference evidence="1 2" key="1">
    <citation type="submission" date="2018-06" db="EMBL/GenBank/DDBJ databases">
        <title>Genome conservation of Clostridium tetani.</title>
        <authorList>
            <person name="Bruggemann H."/>
            <person name="Popoff M.R."/>
        </authorList>
    </citation>
    <scope>NUCLEOTIDE SEQUENCE [LARGE SCALE GENOMIC DNA]</scope>
    <source>
        <strain evidence="1 2">63.05</strain>
    </source>
</reference>
<evidence type="ECO:0008006" key="3">
    <source>
        <dbReference type="Google" id="ProtNLM"/>
    </source>
</evidence>
<name>A0ABY0EVW8_CLOTA</name>
<organism evidence="1 2">
    <name type="scientific">Clostridium tetani</name>
    <dbReference type="NCBI Taxonomy" id="1513"/>
    <lineage>
        <taxon>Bacteria</taxon>
        <taxon>Bacillati</taxon>
        <taxon>Bacillota</taxon>
        <taxon>Clostridia</taxon>
        <taxon>Eubacteriales</taxon>
        <taxon>Clostridiaceae</taxon>
        <taxon>Clostridium</taxon>
    </lineage>
</organism>
<protein>
    <recommendedName>
        <fullName evidence="3">Phage protein</fullName>
    </recommendedName>
</protein>
<gene>
    <name evidence="1" type="ORF">DP131_00550</name>
</gene>